<accession>A0A1G9RK43</accession>
<dbReference type="OrthoDB" id="2112247at2"/>
<evidence type="ECO:0000313" key="2">
    <source>
        <dbReference type="Proteomes" id="UP000199476"/>
    </source>
</evidence>
<dbReference type="RefSeq" id="WP_089761474.1">
    <property type="nucleotide sequence ID" value="NZ_FNGO01000022.1"/>
</dbReference>
<evidence type="ECO:0000313" key="1">
    <source>
        <dbReference type="EMBL" id="SDM23593.1"/>
    </source>
</evidence>
<keyword evidence="2" id="KW-1185">Reference proteome</keyword>
<proteinExistence type="predicted"/>
<dbReference type="Proteomes" id="UP000199476">
    <property type="component" value="Unassembled WGS sequence"/>
</dbReference>
<organism evidence="1 2">
    <name type="scientific">Halarsenatibacter silvermanii</name>
    <dbReference type="NCBI Taxonomy" id="321763"/>
    <lineage>
        <taxon>Bacteria</taxon>
        <taxon>Bacillati</taxon>
        <taxon>Bacillota</taxon>
        <taxon>Clostridia</taxon>
        <taxon>Halanaerobiales</taxon>
        <taxon>Halarsenatibacteraceae</taxon>
        <taxon>Halarsenatibacter</taxon>
    </lineage>
</organism>
<name>A0A1G9RK43_9FIRM</name>
<gene>
    <name evidence="1" type="ORF">SAMN04488692_12233</name>
</gene>
<reference evidence="1 2" key="1">
    <citation type="submission" date="2016-10" db="EMBL/GenBank/DDBJ databases">
        <authorList>
            <person name="de Groot N.N."/>
        </authorList>
    </citation>
    <scope>NUCLEOTIDE SEQUENCE [LARGE SCALE GENOMIC DNA]</scope>
    <source>
        <strain evidence="1 2">SLAS-1</strain>
    </source>
</reference>
<dbReference type="STRING" id="321763.SAMN04488692_12233"/>
<dbReference type="AlphaFoldDB" id="A0A1G9RK43"/>
<dbReference type="EMBL" id="FNGO01000022">
    <property type="protein sequence ID" value="SDM23593.1"/>
    <property type="molecule type" value="Genomic_DNA"/>
</dbReference>
<sequence>MKEILSERKLGEKLTLGVQAEADEVGLYLASEDVSASCAFLPDEWDNFVEAVKAADQKIQDQI</sequence>
<protein>
    <submittedName>
        <fullName evidence="1">Uncharacterized protein</fullName>
    </submittedName>
</protein>